<proteinExistence type="predicted"/>
<dbReference type="EMBL" id="CAJNNW010025754">
    <property type="protein sequence ID" value="CAE8679276.1"/>
    <property type="molecule type" value="Genomic_DNA"/>
</dbReference>
<evidence type="ECO:0000313" key="1">
    <source>
        <dbReference type="EMBL" id="CAE8679276.1"/>
    </source>
</evidence>
<comment type="caution">
    <text evidence="1">The sequence shown here is derived from an EMBL/GenBank/DDBJ whole genome shotgun (WGS) entry which is preliminary data.</text>
</comment>
<sequence>MFRAAASSPLRYRRFMRRDPWAGATRIALPPSQLCEPQKVHHLHLPAAALGRPESLCPLPRCQVAGGQRQVLSDQGSTPPNSQVAAAFASARARYCELQAAAEHVGNARSVRS</sequence>
<reference evidence="1" key="1">
    <citation type="submission" date="2021-02" db="EMBL/GenBank/DDBJ databases">
        <authorList>
            <person name="Dougan E. K."/>
            <person name="Rhodes N."/>
            <person name="Thang M."/>
            <person name="Chan C."/>
        </authorList>
    </citation>
    <scope>NUCLEOTIDE SEQUENCE</scope>
</reference>
<protein>
    <submittedName>
        <fullName evidence="1">Uncharacterized protein</fullName>
    </submittedName>
</protein>
<evidence type="ECO:0000313" key="2">
    <source>
        <dbReference type="Proteomes" id="UP000626109"/>
    </source>
</evidence>
<dbReference type="AlphaFoldDB" id="A0A813JMX8"/>
<dbReference type="Proteomes" id="UP000626109">
    <property type="component" value="Unassembled WGS sequence"/>
</dbReference>
<organism evidence="1 2">
    <name type="scientific">Polarella glacialis</name>
    <name type="common">Dinoflagellate</name>
    <dbReference type="NCBI Taxonomy" id="89957"/>
    <lineage>
        <taxon>Eukaryota</taxon>
        <taxon>Sar</taxon>
        <taxon>Alveolata</taxon>
        <taxon>Dinophyceae</taxon>
        <taxon>Suessiales</taxon>
        <taxon>Suessiaceae</taxon>
        <taxon>Polarella</taxon>
    </lineage>
</organism>
<gene>
    <name evidence="1" type="ORF">PGLA2088_LOCUS21275</name>
</gene>
<accession>A0A813JMX8</accession>
<name>A0A813JMX8_POLGL</name>